<feature type="domain" description="Methionyl/Leucyl tRNA synthetase" evidence="9">
    <location>
        <begin position="140"/>
        <end position="355"/>
    </location>
</feature>
<dbReference type="FunFam" id="2.170.220.10:FF:000001">
    <property type="entry name" value="methionine--tRNA ligase, mitochondrial"/>
    <property type="match status" value="1"/>
</dbReference>
<dbReference type="EMBL" id="MEUW01000021">
    <property type="protein sequence ID" value="OGC44413.1"/>
    <property type="molecule type" value="Genomic_DNA"/>
</dbReference>
<evidence type="ECO:0000259" key="9">
    <source>
        <dbReference type="Pfam" id="PF09334"/>
    </source>
</evidence>
<dbReference type="GO" id="GO:0005524">
    <property type="term" value="F:ATP binding"/>
    <property type="evidence" value="ECO:0007669"/>
    <property type="project" value="UniProtKB-KW"/>
</dbReference>
<evidence type="ECO:0000256" key="4">
    <source>
        <dbReference type="ARBA" id="ARBA00022840"/>
    </source>
</evidence>
<dbReference type="Gene3D" id="2.170.220.10">
    <property type="match status" value="1"/>
</dbReference>
<protein>
    <recommendedName>
        <fullName evidence="1">methionine--tRNA ligase</fullName>
        <ecNumber evidence="1">6.1.1.10</ecNumber>
    </recommendedName>
</protein>
<evidence type="ECO:0000313" key="11">
    <source>
        <dbReference type="Proteomes" id="UP000176583"/>
    </source>
</evidence>
<dbReference type="GO" id="GO:0004825">
    <property type="term" value="F:methionine-tRNA ligase activity"/>
    <property type="evidence" value="ECO:0007669"/>
    <property type="project" value="UniProtKB-EC"/>
</dbReference>
<dbReference type="Pfam" id="PF09334">
    <property type="entry name" value="tRNA-synt_1g"/>
    <property type="match status" value="1"/>
</dbReference>
<dbReference type="EC" id="6.1.1.10" evidence="1"/>
<accession>A0A1F4UJL9</accession>
<name>A0A1F4UJL9_UNCKA</name>
<keyword evidence="5 8" id="KW-0648">Protein biosynthesis</keyword>
<comment type="similarity">
    <text evidence="8">Belongs to the class-I aminoacyl-tRNA synthetase family.</text>
</comment>
<dbReference type="InterPro" id="IPR009080">
    <property type="entry name" value="tRNAsynth_Ia_anticodon-bd"/>
</dbReference>
<evidence type="ECO:0000313" key="10">
    <source>
        <dbReference type="EMBL" id="OGC44413.1"/>
    </source>
</evidence>
<organism evidence="10 11">
    <name type="scientific">candidate division WWE3 bacterium RBG_19FT_COMBO_53_11</name>
    <dbReference type="NCBI Taxonomy" id="1802613"/>
    <lineage>
        <taxon>Bacteria</taxon>
        <taxon>Katanobacteria</taxon>
    </lineage>
</organism>
<reference evidence="10 11" key="1">
    <citation type="journal article" date="2016" name="Nat. Commun.">
        <title>Thousands of microbial genomes shed light on interconnected biogeochemical processes in an aquifer system.</title>
        <authorList>
            <person name="Anantharaman K."/>
            <person name="Brown C.T."/>
            <person name="Hug L.A."/>
            <person name="Sharon I."/>
            <person name="Castelle C.J."/>
            <person name="Probst A.J."/>
            <person name="Thomas B.C."/>
            <person name="Singh A."/>
            <person name="Wilkins M.J."/>
            <person name="Karaoz U."/>
            <person name="Brodie E.L."/>
            <person name="Williams K.H."/>
            <person name="Hubbard S.S."/>
            <person name="Banfield J.F."/>
        </authorList>
    </citation>
    <scope>NUCLEOTIDE SEQUENCE [LARGE SCALE GENOMIC DNA]</scope>
</reference>
<evidence type="ECO:0000256" key="3">
    <source>
        <dbReference type="ARBA" id="ARBA00022741"/>
    </source>
</evidence>
<dbReference type="Gene3D" id="1.10.730.10">
    <property type="entry name" value="Isoleucyl-tRNA Synthetase, Domain 1"/>
    <property type="match status" value="1"/>
</dbReference>
<keyword evidence="6 8" id="KW-0030">Aminoacyl-tRNA synthetase</keyword>
<evidence type="ECO:0000256" key="1">
    <source>
        <dbReference type="ARBA" id="ARBA00012838"/>
    </source>
</evidence>
<dbReference type="GO" id="GO:0006431">
    <property type="term" value="P:methionyl-tRNA aminoacylation"/>
    <property type="evidence" value="ECO:0007669"/>
    <property type="project" value="InterPro"/>
</dbReference>
<gene>
    <name evidence="10" type="ORF">A2V54_03490</name>
</gene>
<dbReference type="PANTHER" id="PTHR43326:SF1">
    <property type="entry name" value="METHIONINE--TRNA LIGASE, MITOCHONDRIAL"/>
    <property type="match status" value="1"/>
</dbReference>
<comment type="caution">
    <text evidence="10">The sequence shown here is derived from an EMBL/GenBank/DDBJ whole genome shotgun (WGS) entry which is preliminary data.</text>
</comment>
<dbReference type="SUPFAM" id="SSF47323">
    <property type="entry name" value="Anticodon-binding domain of a subclass of class I aminoacyl-tRNA synthetases"/>
    <property type="match status" value="1"/>
</dbReference>
<dbReference type="InterPro" id="IPR014729">
    <property type="entry name" value="Rossmann-like_a/b/a_fold"/>
</dbReference>
<evidence type="ECO:0000256" key="7">
    <source>
        <dbReference type="ARBA" id="ARBA00047364"/>
    </source>
</evidence>
<comment type="catalytic activity">
    <reaction evidence="7">
        <text>tRNA(Met) + L-methionine + ATP = L-methionyl-tRNA(Met) + AMP + diphosphate</text>
        <dbReference type="Rhea" id="RHEA:13481"/>
        <dbReference type="Rhea" id="RHEA-COMP:9667"/>
        <dbReference type="Rhea" id="RHEA-COMP:9698"/>
        <dbReference type="ChEBI" id="CHEBI:30616"/>
        <dbReference type="ChEBI" id="CHEBI:33019"/>
        <dbReference type="ChEBI" id="CHEBI:57844"/>
        <dbReference type="ChEBI" id="CHEBI:78442"/>
        <dbReference type="ChEBI" id="CHEBI:78530"/>
        <dbReference type="ChEBI" id="CHEBI:456215"/>
        <dbReference type="EC" id="6.1.1.10"/>
    </reaction>
</comment>
<keyword evidence="4 8" id="KW-0067">ATP-binding</keyword>
<evidence type="ECO:0000256" key="6">
    <source>
        <dbReference type="ARBA" id="ARBA00023146"/>
    </source>
</evidence>
<evidence type="ECO:0000256" key="2">
    <source>
        <dbReference type="ARBA" id="ARBA00022598"/>
    </source>
</evidence>
<dbReference type="CDD" id="cd00814">
    <property type="entry name" value="MetRS_core"/>
    <property type="match status" value="1"/>
</dbReference>
<dbReference type="InterPro" id="IPR033911">
    <property type="entry name" value="MetRS_core"/>
</dbReference>
<evidence type="ECO:0000256" key="5">
    <source>
        <dbReference type="ARBA" id="ARBA00022917"/>
    </source>
</evidence>
<dbReference type="PRINTS" id="PR01041">
    <property type="entry name" value="TRNASYNTHMET"/>
</dbReference>
<sequence length="478" mass="54746">MPKNRFYVTTAIDYTNDVIHIGHAYQKVVADVLARYYRQTLGEKNVFFLTGTDEHGSTSEQAAKKVGKEPKEFVDDISAKDKEQLNSLNVSYDRFIRTTDSDHIKIVEDFYRKVQENGDIYKDKYSGLYCVSCESYKTESEIIDGHCAIHPTKELEKVTEENYFFRWSKYQEFLREHIQTHPEFVQPEGRRKEILSFLDQGLKDITISRQKEKVSWGIPVPGDPDQVIYVWFDALINYISGAPEFWPADVQILGKDNLRWHALLWPAMLKSAGYELPKTIYAHGFLSLEGKKISKTLGNVIRPTELVEKFGVDPIRYYLIKFGPQKEDADLSLEKIKETYNSDLANGLGNLVSRVTKLVEDQTLDSLKKYAEETQKGQTLLDDVGSKLENFDFQSGLNLVWANISTLDRWINDEKPWELSPDERLKKLGKVVIAGEGLKGLLEIAEALKPFLPDTAEKIKKQFTGKIKPASPLFPRLG</sequence>
<dbReference type="AlphaFoldDB" id="A0A1F4UJL9"/>
<dbReference type="Gene3D" id="3.40.50.620">
    <property type="entry name" value="HUPs"/>
    <property type="match status" value="1"/>
</dbReference>
<evidence type="ECO:0000256" key="8">
    <source>
        <dbReference type="RuleBase" id="RU363039"/>
    </source>
</evidence>
<dbReference type="InterPro" id="IPR015413">
    <property type="entry name" value="Methionyl/Leucyl_tRNA_Synth"/>
</dbReference>
<keyword evidence="3 8" id="KW-0547">Nucleotide-binding</keyword>
<dbReference type="STRING" id="1802613.A2V54_03490"/>
<dbReference type="SUPFAM" id="SSF52374">
    <property type="entry name" value="Nucleotidylyl transferase"/>
    <property type="match status" value="1"/>
</dbReference>
<keyword evidence="2 8" id="KW-0436">Ligase</keyword>
<dbReference type="PANTHER" id="PTHR43326">
    <property type="entry name" value="METHIONYL-TRNA SYNTHETASE"/>
    <property type="match status" value="1"/>
</dbReference>
<dbReference type="InterPro" id="IPR023457">
    <property type="entry name" value="Met-tRNA_synth_2"/>
</dbReference>
<dbReference type="Proteomes" id="UP000176583">
    <property type="component" value="Unassembled WGS sequence"/>
</dbReference>
<proteinExistence type="inferred from homology"/>